<dbReference type="PANTHER" id="PTHR43415:SF3">
    <property type="entry name" value="GNAT-FAMILY ACETYLTRANSFERASE"/>
    <property type="match status" value="1"/>
</dbReference>
<proteinExistence type="predicted"/>
<dbReference type="PROSITE" id="PS51186">
    <property type="entry name" value="GNAT"/>
    <property type="match status" value="1"/>
</dbReference>
<dbReference type="GO" id="GO:0016747">
    <property type="term" value="F:acyltransferase activity, transferring groups other than amino-acyl groups"/>
    <property type="evidence" value="ECO:0007669"/>
    <property type="project" value="InterPro"/>
</dbReference>
<dbReference type="PATRIC" id="fig|1547436.3.peg.481"/>
<dbReference type="RefSeq" id="WP_055392396.1">
    <property type="nucleotide sequence ID" value="NZ_LCTZ01000002.1"/>
</dbReference>
<organism evidence="2 3">
    <name type="scientific">Flagellimonas eckloniae</name>
    <dbReference type="NCBI Taxonomy" id="346185"/>
    <lineage>
        <taxon>Bacteria</taxon>
        <taxon>Pseudomonadati</taxon>
        <taxon>Bacteroidota</taxon>
        <taxon>Flavobacteriia</taxon>
        <taxon>Flavobacteriales</taxon>
        <taxon>Flavobacteriaceae</taxon>
        <taxon>Flagellimonas</taxon>
    </lineage>
</organism>
<dbReference type="AlphaFoldDB" id="A0A0Q1CDR0"/>
<feature type="domain" description="N-acetyltransferase" evidence="1">
    <location>
        <begin position="9"/>
        <end position="173"/>
    </location>
</feature>
<keyword evidence="2" id="KW-0808">Transferase</keyword>
<dbReference type="Proteomes" id="UP000050827">
    <property type="component" value="Unassembled WGS sequence"/>
</dbReference>
<keyword evidence="3" id="KW-1185">Reference proteome</keyword>
<comment type="caution">
    <text evidence="2">The sequence shown here is derived from an EMBL/GenBank/DDBJ whole genome shotgun (WGS) entry which is preliminary data.</text>
</comment>
<dbReference type="EMBL" id="LCTZ01000002">
    <property type="protein sequence ID" value="KQC28856.1"/>
    <property type="molecule type" value="Genomic_DNA"/>
</dbReference>
<dbReference type="Pfam" id="PF13302">
    <property type="entry name" value="Acetyltransf_3"/>
    <property type="match status" value="1"/>
</dbReference>
<evidence type="ECO:0000313" key="2">
    <source>
        <dbReference type="EMBL" id="KQC28856.1"/>
    </source>
</evidence>
<dbReference type="OrthoDB" id="893030at2"/>
<dbReference type="Gene3D" id="3.40.630.30">
    <property type="match status" value="1"/>
</dbReference>
<dbReference type="STRING" id="346185.AAY42_02310"/>
<dbReference type="SUPFAM" id="SSF55729">
    <property type="entry name" value="Acyl-CoA N-acyltransferases (Nat)"/>
    <property type="match status" value="1"/>
</dbReference>
<protein>
    <submittedName>
        <fullName evidence="2">Acetyltransferase</fullName>
    </submittedName>
</protein>
<gene>
    <name evidence="2" type="ORF">AAY42_02310</name>
</gene>
<name>A0A0Q1CDR0_9FLAO</name>
<evidence type="ECO:0000313" key="3">
    <source>
        <dbReference type="Proteomes" id="UP000050827"/>
    </source>
</evidence>
<dbReference type="InterPro" id="IPR000182">
    <property type="entry name" value="GNAT_dom"/>
</dbReference>
<dbReference type="InterPro" id="IPR016181">
    <property type="entry name" value="Acyl_CoA_acyltransferase"/>
</dbReference>
<dbReference type="PANTHER" id="PTHR43415">
    <property type="entry name" value="SPERMIDINE N(1)-ACETYLTRANSFERASE"/>
    <property type="match status" value="1"/>
</dbReference>
<reference evidence="2 3" key="1">
    <citation type="submission" date="2015-04" db="EMBL/GenBank/DDBJ databases">
        <title>Complete genome of flavobacterium.</title>
        <authorList>
            <person name="Kwon Y.M."/>
            <person name="Kim S.-J."/>
        </authorList>
    </citation>
    <scope>NUCLEOTIDE SEQUENCE [LARGE SCALE GENOMIC DNA]</scope>
    <source>
        <strain evidence="2 3">DK169</strain>
    </source>
</reference>
<evidence type="ECO:0000259" key="1">
    <source>
        <dbReference type="PROSITE" id="PS51186"/>
    </source>
</evidence>
<sequence>MLSLKGKQVYLRALEPRDLDFLYELENDTSIWEISGTLKPYSKKVLSLYLENVHRDIYDVKQLRLCICDMQDKCIGLIDLFDFDPKNRRAGIGIVISNSENRNKGLGAEAITLLSNYAFSTLDLHQLYANILSDNSASIHLFEKLGFEKVGLKREWIRTNTGFKDEIMFQKVNRKNVS</sequence>
<accession>A0A0Q1CDR0</accession>